<reference evidence="1" key="1">
    <citation type="submission" date="2022-02" db="EMBL/GenBank/DDBJ databases">
        <title>Plant Genome Project.</title>
        <authorList>
            <person name="Zhang R.-G."/>
        </authorList>
    </citation>
    <scope>NUCLEOTIDE SEQUENCE</scope>
    <source>
        <strain evidence="1">AT1</strain>
    </source>
</reference>
<dbReference type="Proteomes" id="UP001062846">
    <property type="component" value="Chromosome 8"/>
</dbReference>
<evidence type="ECO:0000313" key="1">
    <source>
        <dbReference type="EMBL" id="KAI8542965.1"/>
    </source>
</evidence>
<comment type="caution">
    <text evidence="1">The sequence shown here is derived from an EMBL/GenBank/DDBJ whole genome shotgun (WGS) entry which is preliminary data.</text>
</comment>
<name>A0ACC0MPV3_RHOML</name>
<sequence>MALKEFCKLGFVLVLRFCRRNFISLFILNDRDMKYNASLHNICSSSESLESGHKESYLLGTQDQCLRIEGQVIGIPSAGELEKMLNAASRSSRLAVLYFTATWCGPCRVISPLYTSLAAKYPKVLFLKVDIDEARDAAACWNVSIVPTFFFIRNGKEIDKPRSCMGATNTRVMFTLLSERDSIVGGKEEETDYEDVEIQELIGGFDLKIVDVFKREGRLRATTAKTILRVGRVLKCGPNCTSHKVMDLQIWIRALVQQALPFKIFVRLVCDWLWAENY</sequence>
<keyword evidence="2" id="KW-1185">Reference proteome</keyword>
<evidence type="ECO:0000313" key="2">
    <source>
        <dbReference type="Proteomes" id="UP001062846"/>
    </source>
</evidence>
<accession>A0ACC0MPV3</accession>
<protein>
    <submittedName>
        <fullName evidence="1">Uncharacterized protein</fullName>
    </submittedName>
</protein>
<gene>
    <name evidence="1" type="ORF">RHMOL_Rhmol08G0181600</name>
</gene>
<organism evidence="1 2">
    <name type="scientific">Rhododendron molle</name>
    <name type="common">Chinese azalea</name>
    <name type="synonym">Azalea mollis</name>
    <dbReference type="NCBI Taxonomy" id="49168"/>
    <lineage>
        <taxon>Eukaryota</taxon>
        <taxon>Viridiplantae</taxon>
        <taxon>Streptophyta</taxon>
        <taxon>Embryophyta</taxon>
        <taxon>Tracheophyta</taxon>
        <taxon>Spermatophyta</taxon>
        <taxon>Magnoliopsida</taxon>
        <taxon>eudicotyledons</taxon>
        <taxon>Gunneridae</taxon>
        <taxon>Pentapetalae</taxon>
        <taxon>asterids</taxon>
        <taxon>Ericales</taxon>
        <taxon>Ericaceae</taxon>
        <taxon>Ericoideae</taxon>
        <taxon>Rhodoreae</taxon>
        <taxon>Rhododendron</taxon>
    </lineage>
</organism>
<proteinExistence type="predicted"/>
<dbReference type="EMBL" id="CM046395">
    <property type="protein sequence ID" value="KAI8542965.1"/>
    <property type="molecule type" value="Genomic_DNA"/>
</dbReference>